<dbReference type="InterPro" id="IPR057135">
    <property type="entry name" value="At4g27190-like_LRR"/>
</dbReference>
<protein>
    <recommendedName>
        <fullName evidence="2">Disease resistance protein At4g27190-like leucine-rich repeats domain-containing protein</fullName>
    </recommendedName>
</protein>
<comment type="caution">
    <text evidence="3">The sequence shown here is derived from an EMBL/GenBank/DDBJ whole genome shotgun (WGS) entry which is preliminary data.</text>
</comment>
<dbReference type="EMBL" id="JAUIZM010000004">
    <property type="protein sequence ID" value="KAK1387697.1"/>
    <property type="molecule type" value="Genomic_DNA"/>
</dbReference>
<evidence type="ECO:0000256" key="1">
    <source>
        <dbReference type="SAM" id="MobiDB-lite"/>
    </source>
</evidence>
<keyword evidence="4" id="KW-1185">Reference proteome</keyword>
<accession>A0AAD8IKZ6</accession>
<proteinExistence type="predicted"/>
<evidence type="ECO:0000313" key="4">
    <source>
        <dbReference type="Proteomes" id="UP001237642"/>
    </source>
</evidence>
<feature type="compositionally biased region" description="Basic and acidic residues" evidence="1">
    <location>
        <begin position="243"/>
        <end position="263"/>
    </location>
</feature>
<sequence>MSLCISCDKEIQLPDEWLLGLYNVKRLTLSRCWPHGLKSLGFQRLKVLRVYHSPCSTLFTFSVFRSLQLLQELEVSRSDFLEEIVEDCHLPALEHVAVHKCGVSTLFNCSVFIKLQQLNYLYVLDCKLLKVIVEDERDDETSCTNYKIITFMPLTSISLANLPNLKSFSSTSSYAFNMPKLSTFWLFCCPQIEYFTFLKTSTKEIDIYTKTNRMEKFQDLNDYVRLNCKTASSLADIAGESSHGNKELETESGRVGDEKHQETTENDQP</sequence>
<dbReference type="Pfam" id="PF23247">
    <property type="entry name" value="LRR_RPS2"/>
    <property type="match status" value="1"/>
</dbReference>
<organism evidence="3 4">
    <name type="scientific">Heracleum sosnowskyi</name>
    <dbReference type="NCBI Taxonomy" id="360622"/>
    <lineage>
        <taxon>Eukaryota</taxon>
        <taxon>Viridiplantae</taxon>
        <taxon>Streptophyta</taxon>
        <taxon>Embryophyta</taxon>
        <taxon>Tracheophyta</taxon>
        <taxon>Spermatophyta</taxon>
        <taxon>Magnoliopsida</taxon>
        <taxon>eudicotyledons</taxon>
        <taxon>Gunneridae</taxon>
        <taxon>Pentapetalae</taxon>
        <taxon>asterids</taxon>
        <taxon>campanulids</taxon>
        <taxon>Apiales</taxon>
        <taxon>Apiaceae</taxon>
        <taxon>Apioideae</taxon>
        <taxon>apioid superclade</taxon>
        <taxon>Tordylieae</taxon>
        <taxon>Tordyliinae</taxon>
        <taxon>Heracleum</taxon>
    </lineage>
</organism>
<feature type="domain" description="Disease resistance protein At4g27190-like leucine-rich repeats" evidence="2">
    <location>
        <begin position="92"/>
        <end position="193"/>
    </location>
</feature>
<evidence type="ECO:0000313" key="3">
    <source>
        <dbReference type="EMBL" id="KAK1387697.1"/>
    </source>
</evidence>
<gene>
    <name evidence="3" type="ORF">POM88_015875</name>
</gene>
<dbReference type="SUPFAM" id="SSF52058">
    <property type="entry name" value="L domain-like"/>
    <property type="match status" value="1"/>
</dbReference>
<dbReference type="Gene3D" id="3.80.10.10">
    <property type="entry name" value="Ribonuclease Inhibitor"/>
    <property type="match status" value="1"/>
</dbReference>
<dbReference type="AlphaFoldDB" id="A0AAD8IKZ6"/>
<reference evidence="3" key="2">
    <citation type="submission" date="2023-05" db="EMBL/GenBank/DDBJ databases">
        <authorList>
            <person name="Schelkunov M.I."/>
        </authorList>
    </citation>
    <scope>NUCLEOTIDE SEQUENCE</scope>
    <source>
        <strain evidence="3">Hsosn_3</strain>
        <tissue evidence="3">Leaf</tissue>
    </source>
</reference>
<evidence type="ECO:0000259" key="2">
    <source>
        <dbReference type="Pfam" id="PF23247"/>
    </source>
</evidence>
<feature type="region of interest" description="Disordered" evidence="1">
    <location>
        <begin position="238"/>
        <end position="269"/>
    </location>
</feature>
<dbReference type="Proteomes" id="UP001237642">
    <property type="component" value="Unassembled WGS sequence"/>
</dbReference>
<dbReference type="InterPro" id="IPR032675">
    <property type="entry name" value="LRR_dom_sf"/>
</dbReference>
<reference evidence="3" key="1">
    <citation type="submission" date="2023-02" db="EMBL/GenBank/DDBJ databases">
        <title>Genome of toxic invasive species Heracleum sosnowskyi carries increased number of genes despite the absence of recent whole-genome duplications.</title>
        <authorList>
            <person name="Schelkunov M."/>
            <person name="Shtratnikova V."/>
            <person name="Makarenko M."/>
            <person name="Klepikova A."/>
            <person name="Omelchenko D."/>
            <person name="Novikova G."/>
            <person name="Obukhova E."/>
            <person name="Bogdanov V."/>
            <person name="Penin A."/>
            <person name="Logacheva M."/>
        </authorList>
    </citation>
    <scope>NUCLEOTIDE SEQUENCE</scope>
    <source>
        <strain evidence="3">Hsosn_3</strain>
        <tissue evidence="3">Leaf</tissue>
    </source>
</reference>
<name>A0AAD8IKZ6_9APIA</name>